<evidence type="ECO:0000313" key="2">
    <source>
        <dbReference type="EMBL" id="AWV34659.1"/>
    </source>
</evidence>
<dbReference type="SUPFAM" id="SSF56601">
    <property type="entry name" value="beta-lactamase/transpeptidase-like"/>
    <property type="match status" value="1"/>
</dbReference>
<evidence type="ECO:0000313" key="3">
    <source>
        <dbReference type="Proteomes" id="UP000249163"/>
    </source>
</evidence>
<dbReference type="PANTHER" id="PTHR46825">
    <property type="entry name" value="D-ALANYL-D-ALANINE-CARBOXYPEPTIDASE/ENDOPEPTIDASE AMPH"/>
    <property type="match status" value="1"/>
</dbReference>
<proteinExistence type="predicted"/>
<accession>A0AAD0KK44</accession>
<protein>
    <recommendedName>
        <fullName evidence="1">Beta-lactamase-related domain-containing protein</fullName>
    </recommendedName>
</protein>
<name>A0AAD0KK44_9BACL</name>
<dbReference type="InterPro" id="IPR012338">
    <property type="entry name" value="Beta-lactam/transpept-like"/>
</dbReference>
<reference evidence="2 3" key="1">
    <citation type="submission" date="2017-06" db="EMBL/GenBank/DDBJ databases">
        <title>Complete genome sequence of Paenibacillus odorifer CBA7130.</title>
        <authorList>
            <person name="Nam Y.-D."/>
            <person name="Kang J."/>
            <person name="Chung W.-H."/>
        </authorList>
    </citation>
    <scope>NUCLEOTIDE SEQUENCE [LARGE SCALE GENOMIC DNA]</scope>
    <source>
        <strain evidence="2 3">CBA7130</strain>
    </source>
</reference>
<dbReference type="EMBL" id="CP021965">
    <property type="protein sequence ID" value="AWV34659.1"/>
    <property type="molecule type" value="Genomic_DNA"/>
</dbReference>
<sequence length="432" mass="50060">MLEYAFKEGLPVDKQSQRLEQFLDKYELSWPLSGTVLIAQHGEIKLQKAYGYANLEHQVPNAIDTKFRIWSLTKSFTGMAILMLKEQKRLRLEDPILKYLPEQHAFEGMTILHLLGHTSGIANYTSLPEYNQKLNKLKLTPLEMLQLFVSQPPAFMPGTSFSYNNSGYYLLGMIIEKITGMTFEDYITTFILQPLGMVNTGVYNNQQIISKLASPYHSSWGEYTQGEYINMSSILSAGAMYSTAADLFLWDQALYSDQLVSHDTLEMAFHSSNLKYRFGWFLDERYDRKRMYHGGAYRGFRSEMHRYPEEQTTVIMLTNYDCVPITKLTESLSGLVFGEPAEIPIFPRAFPLDDSMYAEYMGTYEGFGCKASVERRGQDYYFVWNDEEVTPFYPISETRFHHTKHDSKFEFKRNEQGELSFLGMKKNKQVPQ</sequence>
<organism evidence="2 3">
    <name type="scientific">Paenibacillus odorifer</name>
    <dbReference type="NCBI Taxonomy" id="189426"/>
    <lineage>
        <taxon>Bacteria</taxon>
        <taxon>Bacillati</taxon>
        <taxon>Bacillota</taxon>
        <taxon>Bacilli</taxon>
        <taxon>Bacillales</taxon>
        <taxon>Paenibacillaceae</taxon>
        <taxon>Paenibacillus</taxon>
    </lineage>
</organism>
<dbReference type="Pfam" id="PF00144">
    <property type="entry name" value="Beta-lactamase"/>
    <property type="match status" value="1"/>
</dbReference>
<dbReference type="InterPro" id="IPR001466">
    <property type="entry name" value="Beta-lactam-related"/>
</dbReference>
<dbReference type="Proteomes" id="UP000249163">
    <property type="component" value="Chromosome"/>
</dbReference>
<dbReference type="Gene3D" id="3.40.710.10">
    <property type="entry name" value="DD-peptidase/beta-lactamase superfamily"/>
    <property type="match status" value="1"/>
</dbReference>
<feature type="domain" description="Beta-lactamase-related" evidence="1">
    <location>
        <begin position="35"/>
        <end position="320"/>
    </location>
</feature>
<dbReference type="InterPro" id="IPR050491">
    <property type="entry name" value="AmpC-like"/>
</dbReference>
<gene>
    <name evidence="2" type="ORF">CD191_19685</name>
</gene>
<evidence type="ECO:0000259" key="1">
    <source>
        <dbReference type="Pfam" id="PF00144"/>
    </source>
</evidence>
<dbReference type="PANTHER" id="PTHR46825:SF9">
    <property type="entry name" value="BETA-LACTAMASE-RELATED DOMAIN-CONTAINING PROTEIN"/>
    <property type="match status" value="1"/>
</dbReference>
<dbReference type="AlphaFoldDB" id="A0AAD0KK44"/>